<feature type="coiled-coil region" evidence="1">
    <location>
        <begin position="293"/>
        <end position="320"/>
    </location>
</feature>
<proteinExistence type="predicted"/>
<keyword evidence="3" id="KW-1185">Reference proteome</keyword>
<gene>
    <name evidence="2" type="ORF">RISINGSUN_72</name>
</gene>
<accession>A0A223LIP3</accession>
<reference evidence="3" key="1">
    <citation type="submission" date="2017-07" db="EMBL/GenBank/DDBJ databases">
        <authorList>
            <person name="Putnam M.J."/>
            <person name="Sharma R."/>
            <person name="Kruger J.L."/>
            <person name="Berg J.A."/>
            <person name="Payne A.M."/>
            <person name="Fajardo C.P."/>
            <person name="Breakwell D.P."/>
            <person name="Hope S."/>
            <person name="Grose J.H."/>
        </authorList>
    </citation>
    <scope>NUCLEOTIDE SEQUENCE [LARGE SCALE GENOMIC DNA]</scope>
</reference>
<dbReference type="EMBL" id="MF459646">
    <property type="protein sequence ID" value="ASU03598.1"/>
    <property type="molecule type" value="Genomic_DNA"/>
</dbReference>
<sequence>MLNLLKLKEKTMSEIVVETIEEIEAAHPMVDVSPELEAVSDHAETVIQGTLDTLDGTEGYGLTDAQRYLNSVLYAAGEVPAHVAGNEGVLSTIKGWATKAIDAIKRAFKAIWDYLFGKKNAEEEVKLLRNEVKATVEKVNTFKQKAKSSSEGSSGNVVIALANNYSRAASEVKATDPALAKQYETAAEQLKENPVITSMSDKRIVLDEKLYKKIKAIAAAADAHVKKCEDDFLDMRSQLQDEANLQEISVSLFGQSMHKLLKAVDSVHGVDDITKALSALDAEISGWGLSNTLTSMKRIRSKVEAKIKRFESEMSSQDAQEQKAMRNDINDFQVIVRMCKTVISRMEAQLNAAKRLAKMLPKLHRLPA</sequence>
<evidence type="ECO:0000313" key="3">
    <source>
        <dbReference type="Proteomes" id="UP000225553"/>
    </source>
</evidence>
<keyword evidence="1" id="KW-0175">Coiled coil</keyword>
<name>A0A223LIP3_9CAUD</name>
<evidence type="ECO:0000313" key="2">
    <source>
        <dbReference type="EMBL" id="ASU03598.1"/>
    </source>
</evidence>
<organism evidence="2 3">
    <name type="scientific">Erwinia phage vB_EamM_RisingSun</name>
    <dbReference type="NCBI Taxonomy" id="2026080"/>
    <lineage>
        <taxon>Viruses</taxon>
        <taxon>Duplodnaviria</taxon>
        <taxon>Heunggongvirae</taxon>
        <taxon>Uroviricota</taxon>
        <taxon>Caudoviricetes</taxon>
        <taxon>Chimalliviridae</taxon>
        <taxon>Risingsunvirus</taxon>
        <taxon>Risingsunvirus risingsun</taxon>
    </lineage>
</organism>
<protein>
    <submittedName>
        <fullName evidence="2">Uncharacterized protein</fullName>
    </submittedName>
</protein>
<evidence type="ECO:0000256" key="1">
    <source>
        <dbReference type="SAM" id="Coils"/>
    </source>
</evidence>
<dbReference type="Proteomes" id="UP000225553">
    <property type="component" value="Segment"/>
</dbReference>